<dbReference type="SMART" id="SM00028">
    <property type="entry name" value="TPR"/>
    <property type="match status" value="8"/>
</dbReference>
<dbReference type="InterPro" id="IPR027417">
    <property type="entry name" value="P-loop_NTPase"/>
</dbReference>
<dbReference type="OrthoDB" id="536969at2"/>
<dbReference type="InterPro" id="IPR013105">
    <property type="entry name" value="TPR_2"/>
</dbReference>
<keyword evidence="2 3" id="KW-0802">TPR repeat</keyword>
<protein>
    <submittedName>
        <fullName evidence="4">Sulfotransferase</fullName>
    </submittedName>
</protein>
<evidence type="ECO:0000313" key="4">
    <source>
        <dbReference type="EMBL" id="AGY58783.1"/>
    </source>
</evidence>
<gene>
    <name evidence="4" type="ORF">GKIL_2537</name>
</gene>
<sequence>MAAKERAGASGRDSSALLHQGRLHRQQDRLSEAIHCFRQAIKQDGSLVEAHLQLAGTLAQQGQLQAAAASFEQVIRLEPDCGEAFNELAALYVQLGAPDRAIAVLRRLLAVRHDHLEAHLALAALLEGTGDLQGASACYRQALLYQPGSAPAQFGLALLLHKLGHLSEARTHYLKVAELDSHSALARARLGQIEQQLDQPEAALGWFDAALAVAPEEPVFLGNLALAFENLGELDKAQKLYERVLDLKPTDPTATAGLASVREKRRDYRGAYELLAPLARPESADLRVALSWAVVCSRLAQPAEALPVLGAVLDRVHGAQERALVLFRLADLYDALGKYDEAFGCLEEAHALQPFFFDPAAWTGQIDRLIATFSAENLANLPRASNRSPLPVFIVGMPRSGSSLIEQILSRHSSLFAAGERTAFFNLAGTIKNYPASTATLTQGALDALAEPYLAQLQQLAPAASRITDKLPQNYLHLGLISRLFPAARIIHCRRDPLDTCLSCYFQNFAARHPYTSRLEQLGQYYRQYERLMAHWQQGLPVPMLEVWYEELVAQQERVSRRLVEFLELQWEEECLSFWRSERLVNTASYDQVRRPLYDRSVGRARHYARHLELLQAILERNPSR</sequence>
<dbReference type="PROSITE" id="PS50005">
    <property type="entry name" value="TPR"/>
    <property type="match status" value="5"/>
</dbReference>
<dbReference type="KEGG" id="glj:GKIL_2537"/>
<feature type="repeat" description="TPR" evidence="3">
    <location>
        <begin position="48"/>
        <end position="81"/>
    </location>
</feature>
<evidence type="ECO:0000256" key="2">
    <source>
        <dbReference type="ARBA" id="ARBA00022803"/>
    </source>
</evidence>
<keyword evidence="1" id="KW-0677">Repeat</keyword>
<dbReference type="AlphaFoldDB" id="U5QIR5"/>
<dbReference type="STRING" id="1183438.GKIL_2537"/>
<dbReference type="SUPFAM" id="SSF48452">
    <property type="entry name" value="TPR-like"/>
    <property type="match status" value="2"/>
</dbReference>
<dbReference type="Pfam" id="PF13432">
    <property type="entry name" value="TPR_16"/>
    <property type="match status" value="1"/>
</dbReference>
<organism evidence="4 5">
    <name type="scientific">Gloeobacter kilaueensis (strain ATCC BAA-2537 / CCAP 1431/1 / ULC 316 / JS1)</name>
    <dbReference type="NCBI Taxonomy" id="1183438"/>
    <lineage>
        <taxon>Bacteria</taxon>
        <taxon>Bacillati</taxon>
        <taxon>Cyanobacteriota</taxon>
        <taxon>Cyanophyceae</taxon>
        <taxon>Gloeobacterales</taxon>
        <taxon>Gloeobacteraceae</taxon>
        <taxon>Gloeobacter</taxon>
    </lineage>
</organism>
<keyword evidence="4" id="KW-0808">Transferase</keyword>
<dbReference type="PANTHER" id="PTHR12558">
    <property type="entry name" value="CELL DIVISION CYCLE 16,23,27"/>
    <property type="match status" value="1"/>
</dbReference>
<dbReference type="EMBL" id="CP003587">
    <property type="protein sequence ID" value="AGY58783.1"/>
    <property type="molecule type" value="Genomic_DNA"/>
</dbReference>
<feature type="repeat" description="TPR" evidence="3">
    <location>
        <begin position="323"/>
        <end position="356"/>
    </location>
</feature>
<feature type="repeat" description="TPR" evidence="3">
    <location>
        <begin position="14"/>
        <end position="47"/>
    </location>
</feature>
<dbReference type="HOGENOM" id="CLU_017034_0_0_3"/>
<evidence type="ECO:0000256" key="1">
    <source>
        <dbReference type="ARBA" id="ARBA00022737"/>
    </source>
</evidence>
<evidence type="ECO:0000256" key="3">
    <source>
        <dbReference type="PROSITE-ProRule" id="PRU00339"/>
    </source>
</evidence>
<dbReference type="Pfam" id="PF07719">
    <property type="entry name" value="TPR_2"/>
    <property type="match status" value="1"/>
</dbReference>
<keyword evidence="5" id="KW-1185">Reference proteome</keyword>
<accession>U5QIR5</accession>
<feature type="repeat" description="TPR" evidence="3">
    <location>
        <begin position="184"/>
        <end position="217"/>
    </location>
</feature>
<dbReference type="GO" id="GO:0016740">
    <property type="term" value="F:transferase activity"/>
    <property type="evidence" value="ECO:0007669"/>
    <property type="project" value="UniProtKB-KW"/>
</dbReference>
<dbReference type="RefSeq" id="WP_023173969.1">
    <property type="nucleotide sequence ID" value="NC_022600.1"/>
</dbReference>
<dbReference type="Pfam" id="PF14559">
    <property type="entry name" value="TPR_19"/>
    <property type="match status" value="1"/>
</dbReference>
<feature type="repeat" description="TPR" evidence="3">
    <location>
        <begin position="218"/>
        <end position="251"/>
    </location>
</feature>
<dbReference type="InterPro" id="IPR019734">
    <property type="entry name" value="TPR_rpt"/>
</dbReference>
<dbReference type="eggNOG" id="COG0457">
    <property type="taxonomic scope" value="Bacteria"/>
</dbReference>
<dbReference type="PANTHER" id="PTHR12558:SF13">
    <property type="entry name" value="CELL DIVISION CYCLE PROTEIN 27 HOMOLOG"/>
    <property type="match status" value="1"/>
</dbReference>
<dbReference type="SUPFAM" id="SSF52540">
    <property type="entry name" value="P-loop containing nucleoside triphosphate hydrolases"/>
    <property type="match status" value="1"/>
</dbReference>
<dbReference type="Gene3D" id="1.25.40.10">
    <property type="entry name" value="Tetratricopeptide repeat domain"/>
    <property type="match status" value="1"/>
</dbReference>
<name>U5QIR5_GLOK1</name>
<proteinExistence type="predicted"/>
<dbReference type="Gene3D" id="3.40.50.300">
    <property type="entry name" value="P-loop containing nucleotide triphosphate hydrolases"/>
    <property type="match status" value="1"/>
</dbReference>
<evidence type="ECO:0000313" key="5">
    <source>
        <dbReference type="Proteomes" id="UP000017396"/>
    </source>
</evidence>
<dbReference type="Pfam" id="PF13181">
    <property type="entry name" value="TPR_8"/>
    <property type="match status" value="2"/>
</dbReference>
<dbReference type="InterPro" id="IPR011990">
    <property type="entry name" value="TPR-like_helical_dom_sf"/>
</dbReference>
<dbReference type="Proteomes" id="UP000017396">
    <property type="component" value="Chromosome"/>
</dbReference>
<dbReference type="Pfam" id="PF13469">
    <property type="entry name" value="Sulfotransfer_3"/>
    <property type="match status" value="1"/>
</dbReference>
<reference evidence="4 5" key="1">
    <citation type="journal article" date="2013" name="PLoS ONE">
        <title>Cultivation and Complete Genome Sequencing of Gloeobacter kilaueensis sp. nov., from a Lava Cave in Kilauea Caldera, Hawai'i.</title>
        <authorList>
            <person name="Saw J.H."/>
            <person name="Schatz M."/>
            <person name="Brown M.V."/>
            <person name="Kunkel D.D."/>
            <person name="Foster J.S."/>
            <person name="Shick H."/>
            <person name="Christensen S."/>
            <person name="Hou S."/>
            <person name="Wan X."/>
            <person name="Donachie S.P."/>
        </authorList>
    </citation>
    <scope>NUCLEOTIDE SEQUENCE [LARGE SCALE GENOMIC DNA]</scope>
    <source>
        <strain evidence="5">JS</strain>
    </source>
</reference>